<evidence type="ECO:0000313" key="2">
    <source>
        <dbReference type="EMBL" id="KXN72640.1"/>
    </source>
</evidence>
<dbReference type="Proteomes" id="UP000070444">
    <property type="component" value="Unassembled WGS sequence"/>
</dbReference>
<keyword evidence="3" id="KW-1185">Reference proteome</keyword>
<name>A0A137PCC6_CONC2</name>
<dbReference type="AlphaFoldDB" id="A0A137PCC6"/>
<reference evidence="2 3" key="1">
    <citation type="journal article" date="2015" name="Genome Biol. Evol.">
        <title>Phylogenomic analyses indicate that early fungi evolved digesting cell walls of algal ancestors of land plants.</title>
        <authorList>
            <person name="Chang Y."/>
            <person name="Wang S."/>
            <person name="Sekimoto S."/>
            <person name="Aerts A.L."/>
            <person name="Choi C."/>
            <person name="Clum A."/>
            <person name="LaButti K.M."/>
            <person name="Lindquist E.A."/>
            <person name="Yee Ngan C."/>
            <person name="Ohm R.A."/>
            <person name="Salamov A.A."/>
            <person name="Grigoriev I.V."/>
            <person name="Spatafora J.W."/>
            <person name="Berbee M.L."/>
        </authorList>
    </citation>
    <scope>NUCLEOTIDE SEQUENCE [LARGE SCALE GENOMIC DNA]</scope>
    <source>
        <strain evidence="2 3">NRRL 28638</strain>
    </source>
</reference>
<protein>
    <submittedName>
        <fullName evidence="2">Uncharacterized protein</fullName>
    </submittedName>
</protein>
<evidence type="ECO:0000313" key="3">
    <source>
        <dbReference type="Proteomes" id="UP000070444"/>
    </source>
</evidence>
<evidence type="ECO:0000256" key="1">
    <source>
        <dbReference type="SAM" id="SignalP"/>
    </source>
</evidence>
<organism evidence="2 3">
    <name type="scientific">Conidiobolus coronatus (strain ATCC 28846 / CBS 209.66 / NRRL 28638)</name>
    <name type="common">Delacroixia coronata</name>
    <dbReference type="NCBI Taxonomy" id="796925"/>
    <lineage>
        <taxon>Eukaryota</taxon>
        <taxon>Fungi</taxon>
        <taxon>Fungi incertae sedis</taxon>
        <taxon>Zoopagomycota</taxon>
        <taxon>Entomophthoromycotina</taxon>
        <taxon>Entomophthoromycetes</taxon>
        <taxon>Entomophthorales</taxon>
        <taxon>Ancylistaceae</taxon>
        <taxon>Conidiobolus</taxon>
    </lineage>
</organism>
<feature type="signal peptide" evidence="1">
    <location>
        <begin position="1"/>
        <end position="22"/>
    </location>
</feature>
<keyword evidence="1" id="KW-0732">Signal</keyword>
<feature type="chain" id="PRO_5007294714" evidence="1">
    <location>
        <begin position="23"/>
        <end position="53"/>
    </location>
</feature>
<sequence>MQNIAIFSAIIASIAAAPQSYAVTPVAYKPAAITTPVHGAAQWGSTAQSGYST</sequence>
<proteinExistence type="predicted"/>
<accession>A0A137PCC6</accession>
<dbReference type="EMBL" id="KQ964449">
    <property type="protein sequence ID" value="KXN72640.1"/>
    <property type="molecule type" value="Genomic_DNA"/>
</dbReference>
<gene>
    <name evidence="2" type="ORF">CONCODRAFT_4498</name>
</gene>
<feature type="non-terminal residue" evidence="2">
    <location>
        <position position="53"/>
    </location>
</feature>